<proteinExistence type="predicted"/>
<name>A0A2W5FF37_9BACT</name>
<accession>A0A2W5FF37</accession>
<gene>
    <name evidence="1" type="ORF">DI586_10865</name>
</gene>
<comment type="caution">
    <text evidence="1">The sequence shown here is derived from an EMBL/GenBank/DDBJ whole genome shotgun (WGS) entry which is preliminary data.</text>
</comment>
<dbReference type="InterPro" id="IPR045664">
    <property type="entry name" value="DUF6387"/>
</dbReference>
<organism evidence="1 2">
    <name type="scientific">Micavibrio aeruginosavorus</name>
    <dbReference type="NCBI Taxonomy" id="349221"/>
    <lineage>
        <taxon>Bacteria</taxon>
        <taxon>Pseudomonadati</taxon>
        <taxon>Bdellovibrionota</taxon>
        <taxon>Bdellovibrionia</taxon>
        <taxon>Bdellovibrionales</taxon>
        <taxon>Pseudobdellovibrionaceae</taxon>
        <taxon>Micavibrio</taxon>
    </lineage>
</organism>
<sequence>MASKADAGKKIIRDTKELPDWFDLIKYQKAENLDAAAWYELFLQRWSLTFYYGYGPARVTGLGGGFEKVLEQLRSDPLHLLIDDIQIMWIGGGQLDALKCAPKMFSQFSHGISPLTIRRLYQMESRLKADSRNKIRNWIDCIFDHSNRRFEDISSSEHEWARSFIDDPIFDGLKKEGDDQRLDRSSDIVEINLALPDKILIEQFTGYLQRLRKEYPETKPASTFKYPEYKKWIEYSVLPYLDLKYWEMEQNVSIPYRVMADAIFPDGGLGEEMIRKTTKKIANQVMQKEYIDFLATIAAQEIAEKN</sequence>
<dbReference type="AlphaFoldDB" id="A0A2W5FF37"/>
<dbReference type="Pfam" id="PF19924">
    <property type="entry name" value="DUF6387"/>
    <property type="match status" value="1"/>
</dbReference>
<reference evidence="1 2" key="1">
    <citation type="submission" date="2017-08" db="EMBL/GenBank/DDBJ databases">
        <title>Infants hospitalized years apart are colonized by the same room-sourced microbial strains.</title>
        <authorList>
            <person name="Brooks B."/>
            <person name="Olm M.R."/>
            <person name="Firek B.A."/>
            <person name="Baker R."/>
            <person name="Thomas B.C."/>
            <person name="Morowitz M.J."/>
            <person name="Banfield J.F."/>
        </authorList>
    </citation>
    <scope>NUCLEOTIDE SEQUENCE [LARGE SCALE GENOMIC DNA]</scope>
    <source>
        <strain evidence="1">S2_006_000_R2_64</strain>
    </source>
</reference>
<evidence type="ECO:0000313" key="2">
    <source>
        <dbReference type="Proteomes" id="UP000249739"/>
    </source>
</evidence>
<evidence type="ECO:0000313" key="1">
    <source>
        <dbReference type="EMBL" id="PZP53573.1"/>
    </source>
</evidence>
<dbReference type="EMBL" id="QFOT01000174">
    <property type="protein sequence ID" value="PZP53573.1"/>
    <property type="molecule type" value="Genomic_DNA"/>
</dbReference>
<protein>
    <submittedName>
        <fullName evidence="1">Uncharacterized protein</fullName>
    </submittedName>
</protein>
<dbReference type="Proteomes" id="UP000249739">
    <property type="component" value="Unassembled WGS sequence"/>
</dbReference>